<sequence>MNLGKRIADWLETHWVTPSYSGWLLAGLAIFFFAAGTNTLSGWLYVMSGVIVALLGVAAILPERSLRGIQVTRRPINPVSVGSDLTIELDLENRTAQAKTLLQVRDLLPYRLAKPAATVVEAIPPRKTYRWTYFQPTEKRGVYRWHNLQLRTAAPLGLFWCRRERTVKAAAIVYPTVLPLTACPLIDEIGRENSPKFHSSRRSQNATEGITRALRPYRWGDPIRLIHWRTSARYGEFRVRELEVFTGGEEIVICLDSAGAWQADDFEQAVIAAASLYFYMAHRDTHVKLWTAGTGLLQGDRSVLEALAGTYAGEEVRAESLPELPMVWLTQNPQSLNTLPLGSRWLLWPPTNQKPHLVATSDLEFPGLVIQLDKSLQTQLQSQLQRLYSESKSQEPGPEVRS</sequence>
<proteinExistence type="predicted"/>
<dbReference type="Proteomes" id="UP001464891">
    <property type="component" value="Unassembled WGS sequence"/>
</dbReference>
<name>A0ABV0J8C4_9CYAN</name>
<dbReference type="PANTHER" id="PTHR34351:SF1">
    <property type="entry name" value="SLR1927 PROTEIN"/>
    <property type="match status" value="1"/>
</dbReference>
<feature type="transmembrane region" description="Helical" evidence="1">
    <location>
        <begin position="43"/>
        <end position="61"/>
    </location>
</feature>
<organism evidence="3 4">
    <name type="scientific">Trichocoleus desertorum GB2-A4</name>
    <dbReference type="NCBI Taxonomy" id="2933944"/>
    <lineage>
        <taxon>Bacteria</taxon>
        <taxon>Bacillati</taxon>
        <taxon>Cyanobacteriota</taxon>
        <taxon>Cyanophyceae</taxon>
        <taxon>Leptolyngbyales</taxon>
        <taxon>Trichocoleusaceae</taxon>
        <taxon>Trichocoleus</taxon>
    </lineage>
</organism>
<dbReference type="InterPro" id="IPR002881">
    <property type="entry name" value="DUF58"/>
</dbReference>
<dbReference type="EMBL" id="JAMPKM010000005">
    <property type="protein sequence ID" value="MEP0817508.1"/>
    <property type="molecule type" value="Genomic_DNA"/>
</dbReference>
<evidence type="ECO:0000259" key="2">
    <source>
        <dbReference type="Pfam" id="PF01882"/>
    </source>
</evidence>
<protein>
    <submittedName>
        <fullName evidence="3">DUF58 domain-containing protein</fullName>
    </submittedName>
</protein>
<dbReference type="RefSeq" id="WP_190435576.1">
    <property type="nucleotide sequence ID" value="NZ_JAMPKM010000005.1"/>
</dbReference>
<dbReference type="PANTHER" id="PTHR34351">
    <property type="entry name" value="SLR1927 PROTEIN-RELATED"/>
    <property type="match status" value="1"/>
</dbReference>
<reference evidence="3 4" key="1">
    <citation type="submission" date="2022-04" db="EMBL/GenBank/DDBJ databases">
        <title>Positive selection, recombination, and allopatry shape intraspecific diversity of widespread and dominant cyanobacteria.</title>
        <authorList>
            <person name="Wei J."/>
            <person name="Shu W."/>
            <person name="Hu C."/>
        </authorList>
    </citation>
    <scope>NUCLEOTIDE SEQUENCE [LARGE SCALE GENOMIC DNA]</scope>
    <source>
        <strain evidence="3 4">GB2-A4</strain>
    </source>
</reference>
<accession>A0ABV0J8C4</accession>
<comment type="caution">
    <text evidence="3">The sequence shown here is derived from an EMBL/GenBank/DDBJ whole genome shotgun (WGS) entry which is preliminary data.</text>
</comment>
<keyword evidence="1" id="KW-0812">Transmembrane</keyword>
<keyword evidence="4" id="KW-1185">Reference proteome</keyword>
<evidence type="ECO:0000313" key="3">
    <source>
        <dbReference type="EMBL" id="MEP0817508.1"/>
    </source>
</evidence>
<keyword evidence="1" id="KW-1133">Transmembrane helix</keyword>
<gene>
    <name evidence="3" type="ORF">NC998_10415</name>
</gene>
<evidence type="ECO:0000313" key="4">
    <source>
        <dbReference type="Proteomes" id="UP001464891"/>
    </source>
</evidence>
<dbReference type="Pfam" id="PF01882">
    <property type="entry name" value="DUF58"/>
    <property type="match status" value="1"/>
</dbReference>
<feature type="domain" description="DUF58" evidence="2">
    <location>
        <begin position="214"/>
        <end position="293"/>
    </location>
</feature>
<evidence type="ECO:0000256" key="1">
    <source>
        <dbReference type="SAM" id="Phobius"/>
    </source>
</evidence>
<feature type="transmembrane region" description="Helical" evidence="1">
    <location>
        <begin position="20"/>
        <end position="37"/>
    </location>
</feature>
<keyword evidence="1" id="KW-0472">Membrane</keyword>